<comment type="pathway">
    <text evidence="1">Protein modification; protein ubiquitination.</text>
</comment>
<accession>A0A6G1BUH2</accession>
<dbReference type="PANTHER" id="PTHR26379:SF511">
    <property type="entry name" value="OS02G0311150 PROTEIN"/>
    <property type="match status" value="1"/>
</dbReference>
<dbReference type="Gene3D" id="3.30.590.10">
    <property type="entry name" value="Glutamine synthetase/guanido kinase, catalytic domain"/>
    <property type="match status" value="1"/>
</dbReference>
<keyword evidence="4" id="KW-1185">Reference proteome</keyword>
<dbReference type="Proteomes" id="UP000479710">
    <property type="component" value="Unassembled WGS sequence"/>
</dbReference>
<evidence type="ECO:0000256" key="1">
    <source>
        <dbReference type="ARBA" id="ARBA00004906"/>
    </source>
</evidence>
<evidence type="ECO:0000313" key="4">
    <source>
        <dbReference type="Proteomes" id="UP000479710"/>
    </source>
</evidence>
<proteinExistence type="predicted"/>
<dbReference type="Gene3D" id="3.30.710.10">
    <property type="entry name" value="Potassium Channel Kv1.1, Chain A"/>
    <property type="match status" value="2"/>
</dbReference>
<dbReference type="InterPro" id="IPR011333">
    <property type="entry name" value="SKP1/BTB/POZ_sf"/>
</dbReference>
<gene>
    <name evidence="3" type="ORF">E2562_009826</name>
</gene>
<evidence type="ECO:0000259" key="2">
    <source>
        <dbReference type="PROSITE" id="PS50097"/>
    </source>
</evidence>
<feature type="domain" description="BTB" evidence="2">
    <location>
        <begin position="102"/>
        <end position="153"/>
    </location>
</feature>
<comment type="caution">
    <text evidence="3">The sequence shown here is derived from an EMBL/GenBank/DDBJ whole genome shotgun (WGS) entry which is preliminary data.</text>
</comment>
<name>A0A6G1BUH2_9ORYZ</name>
<dbReference type="PROSITE" id="PS50097">
    <property type="entry name" value="BTB"/>
    <property type="match status" value="1"/>
</dbReference>
<dbReference type="SUPFAM" id="SSF54695">
    <property type="entry name" value="POZ domain"/>
    <property type="match status" value="1"/>
</dbReference>
<dbReference type="GO" id="GO:0016567">
    <property type="term" value="P:protein ubiquitination"/>
    <property type="evidence" value="ECO:0007669"/>
    <property type="project" value="InterPro"/>
</dbReference>
<dbReference type="AlphaFoldDB" id="A0A6G1BUH2"/>
<organism evidence="3 4">
    <name type="scientific">Oryza meyeriana var. granulata</name>
    <dbReference type="NCBI Taxonomy" id="110450"/>
    <lineage>
        <taxon>Eukaryota</taxon>
        <taxon>Viridiplantae</taxon>
        <taxon>Streptophyta</taxon>
        <taxon>Embryophyta</taxon>
        <taxon>Tracheophyta</taxon>
        <taxon>Spermatophyta</taxon>
        <taxon>Magnoliopsida</taxon>
        <taxon>Liliopsida</taxon>
        <taxon>Poales</taxon>
        <taxon>Poaceae</taxon>
        <taxon>BOP clade</taxon>
        <taxon>Oryzoideae</taxon>
        <taxon>Oryzeae</taxon>
        <taxon>Oryzinae</taxon>
        <taxon>Oryza</taxon>
        <taxon>Oryza meyeriana</taxon>
    </lineage>
</organism>
<reference evidence="3 4" key="1">
    <citation type="submission" date="2019-11" db="EMBL/GenBank/DDBJ databases">
        <title>Whole genome sequence of Oryza granulata.</title>
        <authorList>
            <person name="Li W."/>
        </authorList>
    </citation>
    <scope>NUCLEOTIDE SEQUENCE [LARGE SCALE GENOMIC DNA]</scope>
    <source>
        <strain evidence="4">cv. Menghai</strain>
        <tissue evidence="3">Leaf</tissue>
    </source>
</reference>
<dbReference type="PANTHER" id="PTHR26379">
    <property type="entry name" value="BTB/POZ AND MATH DOMAIN-CONTAINING PROTEIN 1"/>
    <property type="match status" value="1"/>
</dbReference>
<protein>
    <recommendedName>
        <fullName evidence="2">BTB domain-containing protein</fullName>
    </recommendedName>
</protein>
<sequence length="279" mass="31042">MITTATAESPSSLQYNFVSPSSAIVAESASGSHVIEIDDYSRAMAMLENGKFVDSVAGGHDSLIRYYTTLTDASKVAKKFVVVPPRNLDQYIGDLLKNMYGMDVTFEVGKERFSAHRYVLAARSSVFKPELFGAMKHLLVAADRYNVERLKLMCEESLCERIDSDAIVRAAAAGFSRAHRNHYLPVCGCSTKLMRSNGGCEVIKKATKKLGMRHREHIVAYGDGNKRRLTGHHETADNNNFVWVRRTRLASHVLGQMRQVDLVIGILRILQERSSVGTD</sequence>
<dbReference type="OrthoDB" id="681301at2759"/>
<dbReference type="InterPro" id="IPR000210">
    <property type="entry name" value="BTB/POZ_dom"/>
</dbReference>
<dbReference type="EMBL" id="SPHZ02000011">
    <property type="protein sequence ID" value="KAF0891397.1"/>
    <property type="molecule type" value="Genomic_DNA"/>
</dbReference>
<dbReference type="Pfam" id="PF00651">
    <property type="entry name" value="BTB"/>
    <property type="match status" value="1"/>
</dbReference>
<evidence type="ECO:0000313" key="3">
    <source>
        <dbReference type="EMBL" id="KAF0891397.1"/>
    </source>
</evidence>
<dbReference type="InterPro" id="IPR045005">
    <property type="entry name" value="BPM1-6"/>
</dbReference>